<organism evidence="1 2">
    <name type="scientific">Aurantiacibacter spongiae</name>
    <dbReference type="NCBI Taxonomy" id="2488860"/>
    <lineage>
        <taxon>Bacteria</taxon>
        <taxon>Pseudomonadati</taxon>
        <taxon>Pseudomonadota</taxon>
        <taxon>Alphaproteobacteria</taxon>
        <taxon>Sphingomonadales</taxon>
        <taxon>Erythrobacteraceae</taxon>
        <taxon>Aurantiacibacter</taxon>
    </lineage>
</organism>
<dbReference type="AlphaFoldDB" id="A0A3N5CQ06"/>
<dbReference type="RefSeq" id="WP_123877941.1">
    <property type="nucleotide sequence ID" value="NZ_RPFZ01000001.1"/>
</dbReference>
<protein>
    <submittedName>
        <fullName evidence="1">Uncharacterized protein</fullName>
    </submittedName>
</protein>
<proteinExistence type="predicted"/>
<dbReference type="Proteomes" id="UP000275232">
    <property type="component" value="Unassembled WGS sequence"/>
</dbReference>
<evidence type="ECO:0000313" key="2">
    <source>
        <dbReference type="Proteomes" id="UP000275232"/>
    </source>
</evidence>
<gene>
    <name evidence="1" type="ORF">EG799_01535</name>
</gene>
<sequence>MTELIPVKGVFLLGLLEEVGKRRALTDVETDLIEEIVRSEGDCSEFEWQPKHDQWLTEAARRKAIKRLALDMGVSEGAAYQRLARVRKRKGVKVRGNPQKGRS</sequence>
<comment type="caution">
    <text evidence="1">The sequence shown here is derived from an EMBL/GenBank/DDBJ whole genome shotgun (WGS) entry which is preliminary data.</text>
</comment>
<evidence type="ECO:0000313" key="1">
    <source>
        <dbReference type="EMBL" id="RPF70456.1"/>
    </source>
</evidence>
<keyword evidence="2" id="KW-1185">Reference proteome</keyword>
<name>A0A3N5CQ06_9SPHN</name>
<accession>A0A3N5CQ06</accession>
<reference evidence="1 2" key="1">
    <citation type="submission" date="2018-11" db="EMBL/GenBank/DDBJ databases">
        <title>Erythrobacter spongiae sp. nov., isolated from a marine sponge.</title>
        <authorList>
            <person name="Zhuang L."/>
            <person name="Luo L."/>
        </authorList>
    </citation>
    <scope>NUCLEOTIDE SEQUENCE [LARGE SCALE GENOMIC DNA]</scope>
    <source>
        <strain evidence="1 2">HN-E23</strain>
    </source>
</reference>
<dbReference type="EMBL" id="RPFZ01000001">
    <property type="protein sequence ID" value="RPF70456.1"/>
    <property type="molecule type" value="Genomic_DNA"/>
</dbReference>
<dbReference type="OrthoDB" id="10000577at2"/>